<keyword evidence="1" id="KW-0472">Membrane</keyword>
<sequence length="68" mass="7886">MAGGPVFYKQPQRIFPKIWQRHLAVGIVIAVVGHFGWKYHMMSLERYNTFKGRTDLYGRTSIEGGMQK</sequence>
<keyword evidence="3" id="KW-1185">Reference proteome</keyword>
<reference evidence="2 3" key="1">
    <citation type="journal article" date="2018" name="J. Allergy Clin. Immunol.">
        <title>High-quality assembly of Dermatophagoides pteronyssinus genome and transcriptome reveals a wide range of novel allergens.</title>
        <authorList>
            <person name="Liu X.Y."/>
            <person name="Yang K.Y."/>
            <person name="Wang M.Q."/>
            <person name="Kwok J.S."/>
            <person name="Zeng X."/>
            <person name="Yang Z."/>
            <person name="Xiao X.J."/>
            <person name="Lau C.P."/>
            <person name="Li Y."/>
            <person name="Huang Z.M."/>
            <person name="Ba J.G."/>
            <person name="Yim A.K."/>
            <person name="Ouyang C.Y."/>
            <person name="Ngai S.M."/>
            <person name="Chan T.F."/>
            <person name="Leung E.L."/>
            <person name="Liu L."/>
            <person name="Liu Z.G."/>
            <person name="Tsui S.K."/>
        </authorList>
    </citation>
    <scope>NUCLEOTIDE SEQUENCE [LARGE SCALE GENOMIC DNA]</scope>
    <source>
        <strain evidence="2">Derp</strain>
    </source>
</reference>
<evidence type="ECO:0000256" key="1">
    <source>
        <dbReference type="SAM" id="Phobius"/>
    </source>
</evidence>
<evidence type="ECO:0000313" key="3">
    <source>
        <dbReference type="Proteomes" id="UP000887458"/>
    </source>
</evidence>
<comment type="caution">
    <text evidence="2">The sequence shown here is derived from an EMBL/GenBank/DDBJ whole genome shotgun (WGS) entry which is preliminary data.</text>
</comment>
<name>A0ABQ8JQ20_DERPT</name>
<gene>
    <name evidence="2" type="ORF">DERP_013943</name>
</gene>
<keyword evidence="1" id="KW-0812">Transmembrane</keyword>
<proteinExistence type="predicted"/>
<dbReference type="Proteomes" id="UP000887458">
    <property type="component" value="Unassembled WGS sequence"/>
</dbReference>
<dbReference type="EMBL" id="NJHN03000027">
    <property type="protein sequence ID" value="KAH9424714.1"/>
    <property type="molecule type" value="Genomic_DNA"/>
</dbReference>
<evidence type="ECO:0000313" key="2">
    <source>
        <dbReference type="EMBL" id="KAH9424714.1"/>
    </source>
</evidence>
<protein>
    <submittedName>
        <fullName evidence="2">Uncharacterized protein</fullName>
    </submittedName>
</protein>
<feature type="transmembrane region" description="Helical" evidence="1">
    <location>
        <begin position="18"/>
        <end position="37"/>
    </location>
</feature>
<accession>A0ABQ8JQ20</accession>
<keyword evidence="1" id="KW-1133">Transmembrane helix</keyword>
<organism evidence="2 3">
    <name type="scientific">Dermatophagoides pteronyssinus</name>
    <name type="common">European house dust mite</name>
    <dbReference type="NCBI Taxonomy" id="6956"/>
    <lineage>
        <taxon>Eukaryota</taxon>
        <taxon>Metazoa</taxon>
        <taxon>Ecdysozoa</taxon>
        <taxon>Arthropoda</taxon>
        <taxon>Chelicerata</taxon>
        <taxon>Arachnida</taxon>
        <taxon>Acari</taxon>
        <taxon>Acariformes</taxon>
        <taxon>Sarcoptiformes</taxon>
        <taxon>Astigmata</taxon>
        <taxon>Psoroptidia</taxon>
        <taxon>Analgoidea</taxon>
        <taxon>Pyroglyphidae</taxon>
        <taxon>Dermatophagoidinae</taxon>
        <taxon>Dermatophagoides</taxon>
    </lineage>
</organism>
<reference evidence="2 3" key="2">
    <citation type="journal article" date="2022" name="Mol. Biol. Evol.">
        <title>Comparative Genomics Reveals Insights into the Divergent Evolution of Astigmatic Mites and Household Pest Adaptations.</title>
        <authorList>
            <person name="Xiong Q."/>
            <person name="Wan A.T."/>
            <person name="Liu X."/>
            <person name="Fung C.S."/>
            <person name="Xiao X."/>
            <person name="Malainual N."/>
            <person name="Hou J."/>
            <person name="Wang L."/>
            <person name="Wang M."/>
            <person name="Yang K.Y."/>
            <person name="Cui Y."/>
            <person name="Leung E.L."/>
            <person name="Nong W."/>
            <person name="Shin S.K."/>
            <person name="Au S.W."/>
            <person name="Jeong K.Y."/>
            <person name="Chew F.T."/>
            <person name="Hui J.H."/>
            <person name="Leung T.F."/>
            <person name="Tungtrongchitr A."/>
            <person name="Zhong N."/>
            <person name="Liu Z."/>
            <person name="Tsui S.K."/>
        </authorList>
    </citation>
    <scope>NUCLEOTIDE SEQUENCE [LARGE SCALE GENOMIC DNA]</scope>
    <source>
        <strain evidence="2">Derp</strain>
    </source>
</reference>